<name>A0ABD3I4V0_9MARC</name>
<dbReference type="AlphaFoldDB" id="A0ABD3I4V0"/>
<reference evidence="2 3" key="1">
    <citation type="submission" date="2024-09" db="EMBL/GenBank/DDBJ databases">
        <title>Chromosome-scale assembly of Riccia sorocarpa.</title>
        <authorList>
            <person name="Paukszto L."/>
        </authorList>
    </citation>
    <scope>NUCLEOTIDE SEQUENCE [LARGE SCALE GENOMIC DNA]</scope>
    <source>
        <strain evidence="2">LP-2024</strain>
        <tissue evidence="2">Aerial parts of the thallus</tissue>
    </source>
</reference>
<feature type="region of interest" description="Disordered" evidence="1">
    <location>
        <begin position="210"/>
        <end position="243"/>
    </location>
</feature>
<organism evidence="2 3">
    <name type="scientific">Riccia sorocarpa</name>
    <dbReference type="NCBI Taxonomy" id="122646"/>
    <lineage>
        <taxon>Eukaryota</taxon>
        <taxon>Viridiplantae</taxon>
        <taxon>Streptophyta</taxon>
        <taxon>Embryophyta</taxon>
        <taxon>Marchantiophyta</taxon>
        <taxon>Marchantiopsida</taxon>
        <taxon>Marchantiidae</taxon>
        <taxon>Marchantiales</taxon>
        <taxon>Ricciaceae</taxon>
        <taxon>Riccia</taxon>
    </lineage>
</organism>
<comment type="caution">
    <text evidence="2">The sequence shown here is derived from an EMBL/GenBank/DDBJ whole genome shotgun (WGS) entry which is preliminary data.</text>
</comment>
<keyword evidence="3" id="KW-1185">Reference proteome</keyword>
<evidence type="ECO:0000313" key="3">
    <source>
        <dbReference type="Proteomes" id="UP001633002"/>
    </source>
</evidence>
<accession>A0ABD3I4V0</accession>
<proteinExistence type="predicted"/>
<dbReference type="EMBL" id="JBJQOH010000002">
    <property type="protein sequence ID" value="KAL3696619.1"/>
    <property type="molecule type" value="Genomic_DNA"/>
</dbReference>
<protein>
    <submittedName>
        <fullName evidence="2">Uncharacterized protein</fullName>
    </submittedName>
</protein>
<evidence type="ECO:0000256" key="1">
    <source>
        <dbReference type="SAM" id="MobiDB-lite"/>
    </source>
</evidence>
<gene>
    <name evidence="2" type="ORF">R1sor_010695</name>
</gene>
<dbReference type="Proteomes" id="UP001633002">
    <property type="component" value="Unassembled WGS sequence"/>
</dbReference>
<sequence>MPGSTQVLPKPTHECQQILDAMILLQDMGIVKRADRAELIAELDKTRLAAEPRDAETIVDNYIHDDTPPAHPEGAVQPEVQIEPEVQGNVGSPLTATLELAAALRQFTELQAKGVDLKIVVMRDNKVMWPPGKHEEWNRISVVNDLPAIRRFFPIWAPLLETYGVLVEADGAYDVMWHLPGSISLEDVGLATGVLQYRGTVCARASQLEGGTANPSQTLRHANDPAPAPMVLSDDDEDDEVPQ</sequence>
<evidence type="ECO:0000313" key="2">
    <source>
        <dbReference type="EMBL" id="KAL3696619.1"/>
    </source>
</evidence>
<feature type="compositionally biased region" description="Acidic residues" evidence="1">
    <location>
        <begin position="233"/>
        <end position="243"/>
    </location>
</feature>